<sequence length="644" mass="68382">MAQDSGTHAARERAGLGDARRLGALGDAGLSAEPDAGMERFARLVSKLIDVPVALVSLVETDRQVFPGQIGLSEPWASSRQTPLSHSLCQHVVASGSPLVLPDVREDERTWASMAIGGMGVVAYAGMPLTDTAGNVLGSLCAIDTIPREWTRQELANLDDLAAACSAELRLRISSRHALEARAAAEVAQAEALDASGRARLALERSELQLRAAEVLADAQGVVDLRRRVGELITGDLKPVYVGVSLIEDQGGRRLVDPDIDSGTATTDGHHAFRDNWPTARAVRENRLVTVHGEAQLLAQYGEQALEVWRDLGFESLVCVPLAGMRRVLGALALAWGSHHDLEVGERAVLSAIAGYTAQAVERAVFVDERITVAHQLQRAMLTELPTVPGLDLAAAYIPAAVGEMVGGDWYDAYPLPELDPHYDEAEPADRQPPYEPAGPGAGEGDGPGTKAVPMALTVGDITGHDIDAAAVMGQVRSMLRQATCDHPGQGPAHAMTALEYSCRTLGLPASGTAVHAHIAPADGAWELTWTNAGHPSPLLVHPDGRVRILEEHDVLVHPALPVLPRHDHRLVMPPGSTLLLYTDGLIEHRGRDYDASTQRVAEMLSAGAGRPLPELLREIAADVAGESAGDDVAMLAVRVPARA</sequence>
<evidence type="ECO:0000313" key="5">
    <source>
        <dbReference type="EMBL" id="MFC4034329.1"/>
    </source>
</evidence>
<dbReference type="InterPro" id="IPR052016">
    <property type="entry name" value="Bact_Sigma-Reg"/>
</dbReference>
<evidence type="ECO:0000259" key="3">
    <source>
        <dbReference type="SMART" id="SM00065"/>
    </source>
</evidence>
<proteinExistence type="predicted"/>
<dbReference type="Gene3D" id="3.30.450.40">
    <property type="match status" value="2"/>
</dbReference>
<dbReference type="Pfam" id="PF13185">
    <property type="entry name" value="GAF_2"/>
    <property type="match status" value="1"/>
</dbReference>
<dbReference type="InterPro" id="IPR003018">
    <property type="entry name" value="GAF"/>
</dbReference>
<evidence type="ECO:0000313" key="6">
    <source>
        <dbReference type="Proteomes" id="UP001595765"/>
    </source>
</evidence>
<feature type="domain" description="PPM-type phosphatase" evidence="4">
    <location>
        <begin position="388"/>
        <end position="640"/>
    </location>
</feature>
<feature type="region of interest" description="Disordered" evidence="2">
    <location>
        <begin position="419"/>
        <end position="449"/>
    </location>
</feature>
<dbReference type="Proteomes" id="UP001595765">
    <property type="component" value="Unassembled WGS sequence"/>
</dbReference>
<accession>A0ABV8HTV3</accession>
<keyword evidence="1" id="KW-0378">Hydrolase</keyword>
<dbReference type="EMBL" id="JBHSBB010000014">
    <property type="protein sequence ID" value="MFC4034329.1"/>
    <property type="molecule type" value="Genomic_DNA"/>
</dbReference>
<evidence type="ECO:0000256" key="1">
    <source>
        <dbReference type="ARBA" id="ARBA00022801"/>
    </source>
</evidence>
<feature type="domain" description="GAF" evidence="3">
    <location>
        <begin position="33"/>
        <end position="179"/>
    </location>
</feature>
<comment type="caution">
    <text evidence="5">The sequence shown here is derived from an EMBL/GenBank/DDBJ whole genome shotgun (WGS) entry which is preliminary data.</text>
</comment>
<feature type="compositionally biased region" description="Basic and acidic residues" evidence="2">
    <location>
        <begin position="419"/>
        <end position="430"/>
    </location>
</feature>
<dbReference type="SUPFAM" id="SSF55781">
    <property type="entry name" value="GAF domain-like"/>
    <property type="match status" value="2"/>
</dbReference>
<dbReference type="PANTHER" id="PTHR43156">
    <property type="entry name" value="STAGE II SPORULATION PROTEIN E-RELATED"/>
    <property type="match status" value="1"/>
</dbReference>
<name>A0ABV8HTV3_9ACTN</name>
<dbReference type="InterPro" id="IPR029016">
    <property type="entry name" value="GAF-like_dom_sf"/>
</dbReference>
<reference evidence="6" key="1">
    <citation type="journal article" date="2019" name="Int. J. Syst. Evol. Microbiol.">
        <title>The Global Catalogue of Microorganisms (GCM) 10K type strain sequencing project: providing services to taxonomists for standard genome sequencing and annotation.</title>
        <authorList>
            <consortium name="The Broad Institute Genomics Platform"/>
            <consortium name="The Broad Institute Genome Sequencing Center for Infectious Disease"/>
            <person name="Wu L."/>
            <person name="Ma J."/>
        </authorList>
    </citation>
    <scope>NUCLEOTIDE SEQUENCE [LARGE SCALE GENOMIC DNA]</scope>
    <source>
        <strain evidence="6">CGMCC 4.7237</strain>
    </source>
</reference>
<evidence type="ECO:0000256" key="2">
    <source>
        <dbReference type="SAM" id="MobiDB-lite"/>
    </source>
</evidence>
<feature type="domain" description="GAF" evidence="3">
    <location>
        <begin position="221"/>
        <end position="371"/>
    </location>
</feature>
<organism evidence="5 6">
    <name type="scientific">Streptomyces polygonati</name>
    <dbReference type="NCBI Taxonomy" id="1617087"/>
    <lineage>
        <taxon>Bacteria</taxon>
        <taxon>Bacillati</taxon>
        <taxon>Actinomycetota</taxon>
        <taxon>Actinomycetes</taxon>
        <taxon>Kitasatosporales</taxon>
        <taxon>Streptomycetaceae</taxon>
        <taxon>Streptomyces</taxon>
    </lineage>
</organism>
<dbReference type="Gene3D" id="3.60.40.10">
    <property type="entry name" value="PPM-type phosphatase domain"/>
    <property type="match status" value="1"/>
</dbReference>
<dbReference type="Pfam" id="PF07228">
    <property type="entry name" value="SpoIIE"/>
    <property type="match status" value="1"/>
</dbReference>
<dbReference type="Pfam" id="PF01590">
    <property type="entry name" value="GAF"/>
    <property type="match status" value="1"/>
</dbReference>
<dbReference type="InterPro" id="IPR001932">
    <property type="entry name" value="PPM-type_phosphatase-like_dom"/>
</dbReference>
<keyword evidence="6" id="KW-1185">Reference proteome</keyword>
<dbReference type="InterPro" id="IPR036457">
    <property type="entry name" value="PPM-type-like_dom_sf"/>
</dbReference>
<dbReference type="SMART" id="SM00331">
    <property type="entry name" value="PP2C_SIG"/>
    <property type="match status" value="1"/>
</dbReference>
<gene>
    <name evidence="5" type="ORF">ACFO3J_23035</name>
</gene>
<dbReference type="SMART" id="SM00065">
    <property type="entry name" value="GAF"/>
    <property type="match status" value="2"/>
</dbReference>
<dbReference type="RefSeq" id="WP_386432262.1">
    <property type="nucleotide sequence ID" value="NZ_JBHSBB010000014.1"/>
</dbReference>
<dbReference type="PANTHER" id="PTHR43156:SF2">
    <property type="entry name" value="STAGE II SPORULATION PROTEIN E"/>
    <property type="match status" value="1"/>
</dbReference>
<dbReference type="SUPFAM" id="SSF81606">
    <property type="entry name" value="PP2C-like"/>
    <property type="match status" value="1"/>
</dbReference>
<evidence type="ECO:0000259" key="4">
    <source>
        <dbReference type="SMART" id="SM00331"/>
    </source>
</evidence>
<protein>
    <submittedName>
        <fullName evidence="5">SpoIIE family protein phosphatase</fullName>
    </submittedName>
</protein>